<name>A0A819NNP7_9BILA</name>
<dbReference type="SFLD" id="SFLDS00032">
    <property type="entry name" value="Radical_SAM_3-amino-3-carboxyp"/>
    <property type="match status" value="1"/>
</dbReference>
<comment type="similarity">
    <text evidence="2 11">Belongs to the DPH1/DPH2 family. DPH1 subfamily.</text>
</comment>
<dbReference type="EMBL" id="CAJOAY010003081">
    <property type="protein sequence ID" value="CAF4000772.1"/>
    <property type="molecule type" value="Genomic_DNA"/>
</dbReference>
<comment type="function">
    <text evidence="11">Catalyzes the first step of diphthamide biosynthesis, a post-translational modification of histidine which occurs in elongation factor 2.</text>
</comment>
<evidence type="ECO:0000313" key="13">
    <source>
        <dbReference type="Proteomes" id="UP000663881"/>
    </source>
</evidence>
<dbReference type="GO" id="GO:0046872">
    <property type="term" value="F:metal ion binding"/>
    <property type="evidence" value="ECO:0007669"/>
    <property type="project" value="UniProtKB-KW"/>
</dbReference>
<dbReference type="Proteomes" id="UP000663881">
    <property type="component" value="Unassembled WGS sequence"/>
</dbReference>
<dbReference type="AlphaFoldDB" id="A0A819NNP7"/>
<evidence type="ECO:0000256" key="6">
    <source>
        <dbReference type="ARBA" id="ARBA00022691"/>
    </source>
</evidence>
<dbReference type="InterPro" id="IPR035435">
    <property type="entry name" value="DPH1/DPH2_euk_archaea"/>
</dbReference>
<dbReference type="PIRSF" id="PIRSF004967">
    <property type="entry name" value="DPH1"/>
    <property type="match status" value="1"/>
</dbReference>
<keyword evidence="9" id="KW-0411">Iron-sulfur</keyword>
<comment type="cofactor">
    <cofactor evidence="11">
        <name>[4Fe-4S] cluster</name>
        <dbReference type="ChEBI" id="CHEBI:49883"/>
    </cofactor>
    <text evidence="11">Binds 1 [4Fe-4S] cluster per subunit. The cluster is coordinated with 3 cysteines and an exchangeable S-adenosyl-L-methionine.</text>
</comment>
<dbReference type="FunFam" id="3.40.50.11850:FF:000001">
    <property type="entry name" value="2-(3-amino-3-carboxypropyl)histidine synthase subunit 1"/>
    <property type="match status" value="1"/>
</dbReference>
<dbReference type="Pfam" id="PF01866">
    <property type="entry name" value="Diphthamide_syn"/>
    <property type="match status" value="2"/>
</dbReference>
<dbReference type="InterPro" id="IPR016435">
    <property type="entry name" value="DPH1/DPH2"/>
</dbReference>
<dbReference type="FunFam" id="3.40.50.11860:FF:000002">
    <property type="entry name" value="2-(3-amino-3-carboxypropyl)histidine synthase subunit 1"/>
    <property type="match status" value="1"/>
</dbReference>
<keyword evidence="5 11" id="KW-0808">Transferase</keyword>
<reference evidence="12" key="1">
    <citation type="submission" date="2021-02" db="EMBL/GenBank/DDBJ databases">
        <authorList>
            <person name="Nowell W R."/>
        </authorList>
    </citation>
    <scope>NUCLEOTIDE SEQUENCE</scope>
</reference>
<organism evidence="12 13">
    <name type="scientific">Adineta steineri</name>
    <dbReference type="NCBI Taxonomy" id="433720"/>
    <lineage>
        <taxon>Eukaryota</taxon>
        <taxon>Metazoa</taxon>
        <taxon>Spiralia</taxon>
        <taxon>Gnathifera</taxon>
        <taxon>Rotifera</taxon>
        <taxon>Eurotatoria</taxon>
        <taxon>Bdelloidea</taxon>
        <taxon>Adinetida</taxon>
        <taxon>Adinetidae</taxon>
        <taxon>Adineta</taxon>
    </lineage>
</organism>
<dbReference type="EC" id="2.5.1.108" evidence="3 11"/>
<dbReference type="GO" id="GO:0051539">
    <property type="term" value="F:4 iron, 4 sulfur cluster binding"/>
    <property type="evidence" value="ECO:0007669"/>
    <property type="project" value="UniProtKB-UniRule"/>
</dbReference>
<dbReference type="Gene3D" id="3.40.50.11840">
    <property type="entry name" value="Diphthamide synthesis DPH1/DPH2 domain 1"/>
    <property type="match status" value="1"/>
</dbReference>
<dbReference type="InterPro" id="IPR042263">
    <property type="entry name" value="DPH1/DPH2_1"/>
</dbReference>
<dbReference type="PANTHER" id="PTHR10762:SF1">
    <property type="entry name" value="2-(3-AMINO-3-CARBOXYPROPYL)HISTIDINE SYNTHASE SUBUNIT 1"/>
    <property type="match status" value="1"/>
</dbReference>
<accession>A0A819NNP7</accession>
<comment type="pathway">
    <text evidence="1 11">Protein modification; peptidyl-diphthamide biosynthesis.</text>
</comment>
<evidence type="ECO:0000256" key="8">
    <source>
        <dbReference type="ARBA" id="ARBA00023004"/>
    </source>
</evidence>
<keyword evidence="8" id="KW-0408">Iron</keyword>
<keyword evidence="11" id="KW-0004">4Fe-4S</keyword>
<keyword evidence="6 11" id="KW-0949">S-adenosyl-L-methionine</keyword>
<evidence type="ECO:0000256" key="10">
    <source>
        <dbReference type="ARBA" id="ARBA00048403"/>
    </source>
</evidence>
<evidence type="ECO:0000256" key="1">
    <source>
        <dbReference type="ARBA" id="ARBA00005156"/>
    </source>
</evidence>
<comment type="caution">
    <text evidence="12">The sequence shown here is derived from an EMBL/GenBank/DDBJ whole genome shotgun (WGS) entry which is preliminary data.</text>
</comment>
<dbReference type="Gene3D" id="3.40.50.11850">
    <property type="entry name" value="Diphthamide synthesis DPH1/DPH2 domain 2"/>
    <property type="match status" value="1"/>
</dbReference>
<comment type="catalytic activity">
    <reaction evidence="10 11">
        <text>L-histidyl-[translation elongation factor 2] + S-adenosyl-L-methionine = 2-[(3S)-amino-3-carboxypropyl]-L-histidyl-[translation elongation factor 2] + S-methyl-5'-thioadenosine + H(+)</text>
        <dbReference type="Rhea" id="RHEA:36783"/>
        <dbReference type="Rhea" id="RHEA-COMP:9748"/>
        <dbReference type="Rhea" id="RHEA-COMP:9749"/>
        <dbReference type="ChEBI" id="CHEBI:15378"/>
        <dbReference type="ChEBI" id="CHEBI:17509"/>
        <dbReference type="ChEBI" id="CHEBI:29979"/>
        <dbReference type="ChEBI" id="CHEBI:59789"/>
        <dbReference type="ChEBI" id="CHEBI:73995"/>
        <dbReference type="EC" id="2.5.1.108"/>
    </reaction>
</comment>
<dbReference type="FunFam" id="3.40.50.11840:FF:000001">
    <property type="entry name" value="2-(3-amino-3-carboxypropyl)histidine synthase subunit 1"/>
    <property type="match status" value="1"/>
</dbReference>
<keyword evidence="7" id="KW-0479">Metal-binding</keyword>
<gene>
    <name evidence="12" type="ORF">OKA104_LOCUS29770</name>
</gene>
<evidence type="ECO:0000256" key="11">
    <source>
        <dbReference type="PIRNR" id="PIRNR004967"/>
    </source>
</evidence>
<dbReference type="UniPathway" id="UPA00559"/>
<evidence type="ECO:0000256" key="4">
    <source>
        <dbReference type="ARBA" id="ARBA00021915"/>
    </source>
</evidence>
<dbReference type="GO" id="GO:0017183">
    <property type="term" value="P:protein histidyl modification to diphthamide"/>
    <property type="evidence" value="ECO:0007669"/>
    <property type="project" value="UniProtKB-UniRule"/>
</dbReference>
<evidence type="ECO:0000256" key="2">
    <source>
        <dbReference type="ARBA" id="ARBA00010173"/>
    </source>
</evidence>
<dbReference type="InterPro" id="IPR042265">
    <property type="entry name" value="DPH1/DPH2_3"/>
</dbReference>
<dbReference type="NCBIfam" id="TIGR00322">
    <property type="entry name" value="diphth2_R"/>
    <property type="match status" value="2"/>
</dbReference>
<dbReference type="InterPro" id="IPR042264">
    <property type="entry name" value="DPH1/DPH2_2"/>
</dbReference>
<dbReference type="Gene3D" id="3.40.50.11860">
    <property type="entry name" value="Diphthamide synthesis DPH1/DPH2 domain 3"/>
    <property type="match status" value="2"/>
</dbReference>
<evidence type="ECO:0000256" key="7">
    <source>
        <dbReference type="ARBA" id="ARBA00022723"/>
    </source>
</evidence>
<dbReference type="GO" id="GO:0090560">
    <property type="term" value="F:2-(3-amino-3-carboxypropyl)histidine synthase activity"/>
    <property type="evidence" value="ECO:0007669"/>
    <property type="project" value="UniProtKB-UniRule"/>
</dbReference>
<proteinExistence type="inferred from homology"/>
<evidence type="ECO:0000256" key="3">
    <source>
        <dbReference type="ARBA" id="ARBA00012221"/>
    </source>
</evidence>
<evidence type="ECO:0000256" key="9">
    <source>
        <dbReference type="ARBA" id="ARBA00023014"/>
    </source>
</evidence>
<dbReference type="PANTHER" id="PTHR10762">
    <property type="entry name" value="DIPHTHAMIDE BIOSYNTHESIS PROTEIN"/>
    <property type="match status" value="1"/>
</dbReference>
<protein>
    <recommendedName>
        <fullName evidence="4 11">2-(3-amino-3-carboxypropyl)histidine synthase subunit 1</fullName>
        <ecNumber evidence="3 11">2.5.1.108</ecNumber>
    </recommendedName>
</protein>
<evidence type="ECO:0000313" key="12">
    <source>
        <dbReference type="EMBL" id="CAF4000772.1"/>
    </source>
</evidence>
<evidence type="ECO:0000256" key="5">
    <source>
        <dbReference type="ARBA" id="ARBA00022679"/>
    </source>
</evidence>
<sequence>MSKVRPLNANQIPDELLNDKELNLQIKQLPENYNFEIHKTIWRIKTIKAKRVAMQMPEGLFVFACTIADILKAHTNVDVVIMGDVAYGACCIDDYGARALKCDLLIHYGHSCLVPIDETPGISILYIFVDIQVNVQHIIDTLKHHFTSESKLALVSTIQFVRTLQIIKEQLKDHVADVIMPQTKPLSPGEILGCTSPIIPDSYSILYVGDGRFHIESIMIHNPNASAYKYDPYSKEFTREYYDIKSMHTIRQSEISKAANGQVWEFTREYYDIKSMHTIRQSEISKAANGQVWGLVLGSLGRQGSPKVLQTIKQRLKSNGKSFIQVIMPELMPDKLKLFKNVDVWIQTSCPRLSIDWGAGFQTPILTPYEAMVALRQIEWQNRYPMDFYSQNSLGPWTPNNLEHRPVKQSRRKIDVAYENKTCSSCDENCLNKT</sequence>